<dbReference type="GO" id="GO:0006396">
    <property type="term" value="P:RNA processing"/>
    <property type="evidence" value="ECO:0007669"/>
    <property type="project" value="InterPro"/>
</dbReference>
<name>A0A6A6U9Z2_9PEZI</name>
<dbReference type="SUPFAM" id="SSF69065">
    <property type="entry name" value="RNase III domain-like"/>
    <property type="match status" value="1"/>
</dbReference>
<dbReference type="Gene3D" id="1.10.1520.10">
    <property type="entry name" value="Ribonuclease III domain"/>
    <property type="match status" value="1"/>
</dbReference>
<evidence type="ECO:0000259" key="1">
    <source>
        <dbReference type="PROSITE" id="PS50142"/>
    </source>
</evidence>
<dbReference type="Pfam" id="PF14622">
    <property type="entry name" value="Ribonucleas_3_3"/>
    <property type="match status" value="1"/>
</dbReference>
<keyword evidence="3" id="KW-1185">Reference proteome</keyword>
<dbReference type="EMBL" id="MU004237">
    <property type="protein sequence ID" value="KAF2667714.1"/>
    <property type="molecule type" value="Genomic_DNA"/>
</dbReference>
<proteinExistence type="predicted"/>
<dbReference type="AlphaFoldDB" id="A0A6A6U9Z2"/>
<reference evidence="2" key="1">
    <citation type="journal article" date="2020" name="Stud. Mycol.">
        <title>101 Dothideomycetes genomes: a test case for predicting lifestyles and emergence of pathogens.</title>
        <authorList>
            <person name="Haridas S."/>
            <person name="Albert R."/>
            <person name="Binder M."/>
            <person name="Bloem J."/>
            <person name="Labutti K."/>
            <person name="Salamov A."/>
            <person name="Andreopoulos B."/>
            <person name="Baker S."/>
            <person name="Barry K."/>
            <person name="Bills G."/>
            <person name="Bluhm B."/>
            <person name="Cannon C."/>
            <person name="Castanera R."/>
            <person name="Culley D."/>
            <person name="Daum C."/>
            <person name="Ezra D."/>
            <person name="Gonzalez J."/>
            <person name="Henrissat B."/>
            <person name="Kuo A."/>
            <person name="Liang C."/>
            <person name="Lipzen A."/>
            <person name="Lutzoni F."/>
            <person name="Magnuson J."/>
            <person name="Mondo S."/>
            <person name="Nolan M."/>
            <person name="Ohm R."/>
            <person name="Pangilinan J."/>
            <person name="Park H.-J."/>
            <person name="Ramirez L."/>
            <person name="Alfaro M."/>
            <person name="Sun H."/>
            <person name="Tritt A."/>
            <person name="Yoshinaga Y."/>
            <person name="Zwiers L.-H."/>
            <person name="Turgeon B."/>
            <person name="Goodwin S."/>
            <person name="Spatafora J."/>
            <person name="Crous P."/>
            <person name="Grigoriev I."/>
        </authorList>
    </citation>
    <scope>NUCLEOTIDE SEQUENCE</scope>
    <source>
        <strain evidence="2">CBS 115976</strain>
    </source>
</reference>
<feature type="domain" description="RNase III" evidence="1">
    <location>
        <begin position="8"/>
        <end position="133"/>
    </location>
</feature>
<sequence>MTSLDQKIEECESIIDYVFADRKLCAEALNTYVSCHTIDGSEQFIPRNNRLALLGDKAMDDLFAFEWYSTGMSTGTYTLNRDRILSNHNHDRVGRRFKLEHCVNLSPGTTSVSTNTMATTIEAILGAVRIDGGEIALAKVSRRLGIMFEAVTYFHLHDSMNTTI</sequence>
<dbReference type="InterPro" id="IPR036389">
    <property type="entry name" value="RNase_III_sf"/>
</dbReference>
<evidence type="ECO:0000313" key="3">
    <source>
        <dbReference type="Proteomes" id="UP000799302"/>
    </source>
</evidence>
<dbReference type="Proteomes" id="UP000799302">
    <property type="component" value="Unassembled WGS sequence"/>
</dbReference>
<evidence type="ECO:0000313" key="2">
    <source>
        <dbReference type="EMBL" id="KAF2667714.1"/>
    </source>
</evidence>
<protein>
    <submittedName>
        <fullName evidence="2">Ribonuclease III</fullName>
    </submittedName>
</protein>
<organism evidence="2 3">
    <name type="scientific">Microthyrium microscopicum</name>
    <dbReference type="NCBI Taxonomy" id="703497"/>
    <lineage>
        <taxon>Eukaryota</taxon>
        <taxon>Fungi</taxon>
        <taxon>Dikarya</taxon>
        <taxon>Ascomycota</taxon>
        <taxon>Pezizomycotina</taxon>
        <taxon>Dothideomycetes</taxon>
        <taxon>Dothideomycetes incertae sedis</taxon>
        <taxon>Microthyriales</taxon>
        <taxon>Microthyriaceae</taxon>
        <taxon>Microthyrium</taxon>
    </lineage>
</organism>
<dbReference type="PROSITE" id="PS50142">
    <property type="entry name" value="RNASE_3_2"/>
    <property type="match status" value="1"/>
</dbReference>
<dbReference type="OrthoDB" id="67027at2759"/>
<gene>
    <name evidence="2" type="ORF">BT63DRAFT_457014</name>
</gene>
<dbReference type="InterPro" id="IPR000999">
    <property type="entry name" value="RNase_III_dom"/>
</dbReference>
<accession>A0A6A6U9Z2</accession>
<dbReference type="GO" id="GO:0004525">
    <property type="term" value="F:ribonuclease III activity"/>
    <property type="evidence" value="ECO:0007669"/>
    <property type="project" value="InterPro"/>
</dbReference>